<sequence length="255" mass="27782">MDEMPPPLKPLPENWERALVIVAHPDDVEYGAAGAIARWTGQGKKINYVMVTSGEAGIDGLHPEECRALREAEEIESAQIVGVDKVEFLGFPDGVLTYGLELRAKVAKAVRQHQPEIVITINFREMFGPGALNQADHIVVGRAVLDGARDAGNRWIFPEQLSDEPDGLKPWGGVRAVWAAGSPESRHGVDVTDTFDVGVQSLEAHEAYIKGLGWEGWSAQDFLEGILRQGGSRMGTTYAASFEVYSLVWGGTDED</sequence>
<dbReference type="InterPro" id="IPR024078">
    <property type="entry name" value="LmbE-like_dom_sf"/>
</dbReference>
<dbReference type="Pfam" id="PF02585">
    <property type="entry name" value="PIG-L"/>
    <property type="match status" value="1"/>
</dbReference>
<reference evidence="2 3" key="1">
    <citation type="submission" date="2018-09" db="EMBL/GenBank/DDBJ databases">
        <title>Genome sequencing of Nocardioides immobilis CCTCC AB 2017083 for comparison to Nocardioides silvaticus.</title>
        <authorList>
            <person name="Li C."/>
            <person name="Wang G."/>
        </authorList>
    </citation>
    <scope>NUCLEOTIDE SEQUENCE [LARGE SCALE GENOMIC DNA]</scope>
    <source>
        <strain evidence="2 3">CCTCC AB 2017083</strain>
    </source>
</reference>
<name>A0A417XSW2_9ACTN</name>
<evidence type="ECO:0000313" key="3">
    <source>
        <dbReference type="Proteomes" id="UP000283644"/>
    </source>
</evidence>
<dbReference type="EMBL" id="QXGH01000047">
    <property type="protein sequence ID" value="RHW23410.1"/>
    <property type="molecule type" value="Genomic_DNA"/>
</dbReference>
<comment type="caution">
    <text evidence="2">The sequence shown here is derived from an EMBL/GenBank/DDBJ whole genome shotgun (WGS) entry which is preliminary data.</text>
</comment>
<gene>
    <name evidence="2" type="ORF">D0Z08_29710</name>
</gene>
<evidence type="ECO:0000313" key="2">
    <source>
        <dbReference type="EMBL" id="RHW23410.1"/>
    </source>
</evidence>
<dbReference type="OrthoDB" id="3514174at2"/>
<dbReference type="GO" id="GO:0016811">
    <property type="term" value="F:hydrolase activity, acting on carbon-nitrogen (but not peptide) bonds, in linear amides"/>
    <property type="evidence" value="ECO:0007669"/>
    <property type="project" value="TreeGrafter"/>
</dbReference>
<keyword evidence="3" id="KW-1185">Reference proteome</keyword>
<dbReference type="Proteomes" id="UP000283644">
    <property type="component" value="Unassembled WGS sequence"/>
</dbReference>
<dbReference type="InterPro" id="IPR003737">
    <property type="entry name" value="GlcNAc_PI_deacetylase-related"/>
</dbReference>
<evidence type="ECO:0000256" key="1">
    <source>
        <dbReference type="ARBA" id="ARBA00022833"/>
    </source>
</evidence>
<dbReference type="RefSeq" id="WP_118928903.1">
    <property type="nucleotide sequence ID" value="NZ_QXGH01000047.1"/>
</dbReference>
<protein>
    <submittedName>
        <fullName evidence="2">PIG-L family deacetylase</fullName>
    </submittedName>
</protein>
<dbReference type="GO" id="GO:0016137">
    <property type="term" value="P:glycoside metabolic process"/>
    <property type="evidence" value="ECO:0007669"/>
    <property type="project" value="UniProtKB-ARBA"/>
</dbReference>
<dbReference type="PANTHER" id="PTHR12993:SF28">
    <property type="entry name" value="LMBE FAMILY PROTEIN"/>
    <property type="match status" value="1"/>
</dbReference>
<dbReference type="Gene3D" id="3.40.50.10320">
    <property type="entry name" value="LmbE-like"/>
    <property type="match status" value="1"/>
</dbReference>
<dbReference type="SUPFAM" id="SSF102588">
    <property type="entry name" value="LmbE-like"/>
    <property type="match status" value="1"/>
</dbReference>
<keyword evidence="1" id="KW-0862">Zinc</keyword>
<accession>A0A417XSW2</accession>
<dbReference type="AlphaFoldDB" id="A0A417XSW2"/>
<organism evidence="2 3">
    <name type="scientific">Nocardioides immobilis</name>
    <dbReference type="NCBI Taxonomy" id="2049295"/>
    <lineage>
        <taxon>Bacteria</taxon>
        <taxon>Bacillati</taxon>
        <taxon>Actinomycetota</taxon>
        <taxon>Actinomycetes</taxon>
        <taxon>Propionibacteriales</taxon>
        <taxon>Nocardioidaceae</taxon>
        <taxon>Nocardioides</taxon>
    </lineage>
</organism>
<dbReference type="PANTHER" id="PTHR12993">
    <property type="entry name" value="N-ACETYLGLUCOSAMINYL-PHOSPHATIDYLINOSITOL DE-N-ACETYLASE-RELATED"/>
    <property type="match status" value="1"/>
</dbReference>
<proteinExistence type="predicted"/>